<evidence type="ECO:0000259" key="1">
    <source>
        <dbReference type="Pfam" id="PF13843"/>
    </source>
</evidence>
<gene>
    <name evidence="2" type="ORF">QYM36_013838</name>
</gene>
<dbReference type="EMBL" id="JAVRJZ010000017">
    <property type="protein sequence ID" value="KAK2710319.1"/>
    <property type="molecule type" value="Genomic_DNA"/>
</dbReference>
<keyword evidence="3" id="KW-1185">Reference proteome</keyword>
<reference evidence="2" key="1">
    <citation type="submission" date="2023-07" db="EMBL/GenBank/DDBJ databases">
        <title>Chromosome-level genome assembly of Artemia franciscana.</title>
        <authorList>
            <person name="Jo E."/>
        </authorList>
    </citation>
    <scope>NUCLEOTIDE SEQUENCE</scope>
    <source>
        <tissue evidence="2">Whole body</tissue>
    </source>
</reference>
<sequence length="136" mass="15908">MKELLKCYHVREGKDYSEARLHEIRKMSFCGTKLLSPPIPPEIPTPAEYFKQMFDDNMVEGLVFQSNLYAMQKEGVQLKVTSKEMGQFLGIHMLMGIIKKSTISQHWDRATRFLFIADVISRDRLKTLQIFFSCKR</sequence>
<protein>
    <recommendedName>
        <fullName evidence="1">PiggyBac transposable element-derived protein domain-containing protein</fullName>
    </recommendedName>
</protein>
<dbReference type="Pfam" id="PF13843">
    <property type="entry name" value="DDE_Tnp_1_7"/>
    <property type="match status" value="1"/>
</dbReference>
<accession>A0AA88HNG8</accession>
<proteinExistence type="predicted"/>
<feature type="domain" description="PiggyBac transposable element-derived protein" evidence="1">
    <location>
        <begin position="45"/>
        <end position="128"/>
    </location>
</feature>
<dbReference type="Proteomes" id="UP001187531">
    <property type="component" value="Unassembled WGS sequence"/>
</dbReference>
<dbReference type="AlphaFoldDB" id="A0AA88HNG8"/>
<dbReference type="InterPro" id="IPR029526">
    <property type="entry name" value="PGBD"/>
</dbReference>
<evidence type="ECO:0000313" key="3">
    <source>
        <dbReference type="Proteomes" id="UP001187531"/>
    </source>
</evidence>
<name>A0AA88HNG8_ARTSF</name>
<dbReference type="PANTHER" id="PTHR47272:SF1">
    <property type="entry name" value="PIGGYBAC TRANSPOSABLE ELEMENT-DERIVED PROTEIN 3-LIKE"/>
    <property type="match status" value="1"/>
</dbReference>
<organism evidence="2 3">
    <name type="scientific">Artemia franciscana</name>
    <name type="common">Brine shrimp</name>
    <name type="synonym">Artemia sanfranciscana</name>
    <dbReference type="NCBI Taxonomy" id="6661"/>
    <lineage>
        <taxon>Eukaryota</taxon>
        <taxon>Metazoa</taxon>
        <taxon>Ecdysozoa</taxon>
        <taxon>Arthropoda</taxon>
        <taxon>Crustacea</taxon>
        <taxon>Branchiopoda</taxon>
        <taxon>Anostraca</taxon>
        <taxon>Artemiidae</taxon>
        <taxon>Artemia</taxon>
    </lineage>
</organism>
<dbReference type="PANTHER" id="PTHR47272">
    <property type="entry name" value="DDE_TNP_1_7 DOMAIN-CONTAINING PROTEIN"/>
    <property type="match status" value="1"/>
</dbReference>
<comment type="caution">
    <text evidence="2">The sequence shown here is derived from an EMBL/GenBank/DDBJ whole genome shotgun (WGS) entry which is preliminary data.</text>
</comment>
<evidence type="ECO:0000313" key="2">
    <source>
        <dbReference type="EMBL" id="KAK2710319.1"/>
    </source>
</evidence>